<feature type="domain" description="Quinate/shikimate 5-dehydrogenase/glutamyl-tRNA reductase" evidence="6">
    <location>
        <begin position="288"/>
        <end position="333"/>
    </location>
</feature>
<dbReference type="FunFam" id="3.30.460.30:FF:000001">
    <property type="entry name" value="Glutamyl-tRNA reductase"/>
    <property type="match status" value="1"/>
</dbReference>
<accession>A0A2G3AM57</accession>
<keyword evidence="4" id="KW-0627">Porphyrin biosynthesis</keyword>
<dbReference type="AlphaFoldDB" id="A0A2G3AM57"/>
<dbReference type="InterPro" id="IPR036343">
    <property type="entry name" value="GluRdtase_N_sf"/>
</dbReference>
<sequence>MTKLQPLRDLVDWYVIVIYNLNISTRVGDIKARVSLSTQLEFAGWWCSRGPALSLQRPIPYSSIPVLITVGTNLGGSRKQLMRLQALELLKASDRYIKKSSSIMVIGLNIHTTPVEVREKVSILESEWPQAIHKLCSLNHIEEAAVLSICNRMEIYVIALSKNFGIKEPTEWMSKYSGVSVTELRQHRILLYDKDTTQHLFEVAAGLDSLVLGEGQIVAQVKQVVKNGQEVPGFGRKISELFKHVITAGKRIRTDTNISFGSVSVSSAAIELGLLNHLLDQDSSIPPHILIVGAGKMGKLMIRHLVAKGCKKMVVVSRTEDGVTSICEELSTDGAVIIEFFIRKGECSIRSPSCELQEALIDISIPRNVESSVSELEEGYGREEQYGVYGAYDNAYLREERVRGRHGDLVRKVRDDHQNQDLDINSIKVSLPIFKGESDAKAYLAWESLCDKIFQLNDLTKDKKNCYAIAHFEGYANTWWEYVK</sequence>
<evidence type="ECO:0000256" key="1">
    <source>
        <dbReference type="ARBA" id="ARBA00022857"/>
    </source>
</evidence>
<evidence type="ECO:0000256" key="3">
    <source>
        <dbReference type="ARBA" id="ARBA00023171"/>
    </source>
</evidence>
<comment type="pathway">
    <text evidence="5">Porphyrin-containing compound metabolism.</text>
</comment>
<evidence type="ECO:0000256" key="4">
    <source>
        <dbReference type="ARBA" id="ARBA00023244"/>
    </source>
</evidence>
<dbReference type="SUPFAM" id="SSF69742">
    <property type="entry name" value="Glutamyl tRNA-reductase catalytic, N-terminal domain"/>
    <property type="match status" value="1"/>
</dbReference>
<dbReference type="Pfam" id="PF01488">
    <property type="entry name" value="Shikimate_DH"/>
    <property type="match status" value="1"/>
</dbReference>
<organism evidence="8 9">
    <name type="scientific">Capsicum annuum</name>
    <name type="common">Capsicum pepper</name>
    <dbReference type="NCBI Taxonomy" id="4072"/>
    <lineage>
        <taxon>Eukaryota</taxon>
        <taxon>Viridiplantae</taxon>
        <taxon>Streptophyta</taxon>
        <taxon>Embryophyta</taxon>
        <taxon>Tracheophyta</taxon>
        <taxon>Spermatophyta</taxon>
        <taxon>Magnoliopsida</taxon>
        <taxon>eudicotyledons</taxon>
        <taxon>Gunneridae</taxon>
        <taxon>Pentapetalae</taxon>
        <taxon>asterids</taxon>
        <taxon>lamiids</taxon>
        <taxon>Solanales</taxon>
        <taxon>Solanaceae</taxon>
        <taxon>Solanoideae</taxon>
        <taxon>Capsiceae</taxon>
        <taxon>Capsicum</taxon>
    </lineage>
</organism>
<keyword evidence="1" id="KW-0521">NADP</keyword>
<evidence type="ECO:0000256" key="2">
    <source>
        <dbReference type="ARBA" id="ARBA00023002"/>
    </source>
</evidence>
<evidence type="ECO:0000313" key="9">
    <source>
        <dbReference type="Proteomes" id="UP000222542"/>
    </source>
</evidence>
<dbReference type="InterPro" id="IPR015895">
    <property type="entry name" value="4pyrrol_synth_GluRdtase_N"/>
</dbReference>
<keyword evidence="3" id="KW-0149">Chlorophyll biosynthesis</keyword>
<evidence type="ECO:0000256" key="5">
    <source>
        <dbReference type="ARBA" id="ARBA00023444"/>
    </source>
</evidence>
<dbReference type="Gene3D" id="3.30.460.30">
    <property type="entry name" value="Glutamyl-tRNA reductase, N-terminal domain"/>
    <property type="match status" value="1"/>
</dbReference>
<feature type="domain" description="Glutamyl-tRNA reductase N-terminal" evidence="7">
    <location>
        <begin position="106"/>
        <end position="256"/>
    </location>
</feature>
<proteinExistence type="inferred from homology"/>
<dbReference type="GO" id="GO:0015995">
    <property type="term" value="P:chlorophyll biosynthetic process"/>
    <property type="evidence" value="ECO:0007669"/>
    <property type="project" value="UniProtKB-KW"/>
</dbReference>
<keyword evidence="9" id="KW-1185">Reference proteome</keyword>
<dbReference type="PANTHER" id="PTHR43120">
    <property type="entry name" value="GLUTAMYL-TRNA REDUCTASE 1, CHLOROPLASTIC"/>
    <property type="match status" value="1"/>
</dbReference>
<dbReference type="PROSITE" id="PS00747">
    <property type="entry name" value="GLUTR"/>
    <property type="match status" value="1"/>
</dbReference>
<dbReference type="InterPro" id="IPR036291">
    <property type="entry name" value="NAD(P)-bd_dom_sf"/>
</dbReference>
<evidence type="ECO:0000313" key="8">
    <source>
        <dbReference type="EMBL" id="PHT95314.1"/>
    </source>
</evidence>
<evidence type="ECO:0000259" key="7">
    <source>
        <dbReference type="Pfam" id="PF05201"/>
    </source>
</evidence>
<dbReference type="GO" id="GO:0008883">
    <property type="term" value="F:glutamyl-tRNA reductase activity"/>
    <property type="evidence" value="ECO:0007669"/>
    <property type="project" value="InterPro"/>
</dbReference>
<reference evidence="8 9" key="1">
    <citation type="journal article" date="2014" name="Nat. Genet.">
        <title>Genome sequence of the hot pepper provides insights into the evolution of pungency in Capsicum species.</title>
        <authorList>
            <person name="Kim S."/>
            <person name="Park M."/>
            <person name="Yeom S.I."/>
            <person name="Kim Y.M."/>
            <person name="Lee J.M."/>
            <person name="Lee H.A."/>
            <person name="Seo E."/>
            <person name="Choi J."/>
            <person name="Cheong K."/>
            <person name="Kim K.T."/>
            <person name="Jung K."/>
            <person name="Lee G.W."/>
            <person name="Oh S.K."/>
            <person name="Bae C."/>
            <person name="Kim S.B."/>
            <person name="Lee H.Y."/>
            <person name="Kim S.Y."/>
            <person name="Kim M.S."/>
            <person name="Kang B.C."/>
            <person name="Jo Y.D."/>
            <person name="Yang H.B."/>
            <person name="Jeong H.J."/>
            <person name="Kang W.H."/>
            <person name="Kwon J.K."/>
            <person name="Shin C."/>
            <person name="Lim J.Y."/>
            <person name="Park J.H."/>
            <person name="Huh J.H."/>
            <person name="Kim J.S."/>
            <person name="Kim B.D."/>
            <person name="Cohen O."/>
            <person name="Paran I."/>
            <person name="Suh M.C."/>
            <person name="Lee S.B."/>
            <person name="Kim Y.K."/>
            <person name="Shin Y."/>
            <person name="Noh S.J."/>
            <person name="Park J."/>
            <person name="Seo Y.S."/>
            <person name="Kwon S.Y."/>
            <person name="Kim H.A."/>
            <person name="Park J.M."/>
            <person name="Kim H.J."/>
            <person name="Choi S.B."/>
            <person name="Bosland P.W."/>
            <person name="Reeves G."/>
            <person name="Jo S.H."/>
            <person name="Lee B.W."/>
            <person name="Cho H.T."/>
            <person name="Choi H.S."/>
            <person name="Lee M.S."/>
            <person name="Yu Y."/>
            <person name="Do Choi Y."/>
            <person name="Park B.S."/>
            <person name="van Deynze A."/>
            <person name="Ashrafi H."/>
            <person name="Hill T."/>
            <person name="Kim W.T."/>
            <person name="Pai H.S."/>
            <person name="Ahn H.K."/>
            <person name="Yeam I."/>
            <person name="Giovannoni J.J."/>
            <person name="Rose J.K."/>
            <person name="Sorensen I."/>
            <person name="Lee S.J."/>
            <person name="Kim R.W."/>
            <person name="Choi I.Y."/>
            <person name="Choi B.S."/>
            <person name="Lim J.S."/>
            <person name="Lee Y.H."/>
            <person name="Choi D."/>
        </authorList>
    </citation>
    <scope>NUCLEOTIDE SEQUENCE [LARGE SCALE GENOMIC DNA]</scope>
    <source>
        <strain evidence="9">cv. CM334</strain>
    </source>
</reference>
<name>A0A2G3AM57_CAPAN</name>
<protein>
    <submittedName>
        <fullName evidence="8">Glutamyl-tRNA reductase 1, chloroplastic</fullName>
    </submittedName>
</protein>
<dbReference type="STRING" id="4072.A0A2G3AM57"/>
<gene>
    <name evidence="8" type="ORF">T459_03196</name>
</gene>
<comment type="caution">
    <text evidence="8">The sequence shown here is derived from an EMBL/GenBank/DDBJ whole genome shotgun (WGS) entry which is preliminary data.</text>
</comment>
<dbReference type="InterPro" id="IPR000343">
    <property type="entry name" value="4pyrrol_synth_GluRdtase"/>
</dbReference>
<keyword evidence="2" id="KW-0560">Oxidoreductase</keyword>
<dbReference type="Gramene" id="PHT95314">
    <property type="protein sequence ID" value="PHT95314"/>
    <property type="gene ID" value="T459_03196"/>
</dbReference>
<evidence type="ECO:0000259" key="6">
    <source>
        <dbReference type="Pfam" id="PF01488"/>
    </source>
</evidence>
<dbReference type="PANTHER" id="PTHR43120:SF12">
    <property type="entry name" value="GLUTAMYL-TRNA REDUCTASE"/>
    <property type="match status" value="1"/>
</dbReference>
<dbReference type="Gene3D" id="3.40.50.720">
    <property type="entry name" value="NAD(P)-binding Rossmann-like Domain"/>
    <property type="match status" value="1"/>
</dbReference>
<dbReference type="InterPro" id="IPR018214">
    <property type="entry name" value="GluRdtase_CS"/>
</dbReference>
<dbReference type="Pfam" id="PF05201">
    <property type="entry name" value="GlutR_N"/>
    <property type="match status" value="1"/>
</dbReference>
<dbReference type="GO" id="GO:0050661">
    <property type="term" value="F:NADP binding"/>
    <property type="evidence" value="ECO:0007669"/>
    <property type="project" value="InterPro"/>
</dbReference>
<reference evidence="8 9" key="2">
    <citation type="journal article" date="2017" name="Genome Biol.">
        <title>New reference genome sequences of hot pepper reveal the massive evolution of plant disease-resistance genes by retroduplication.</title>
        <authorList>
            <person name="Kim S."/>
            <person name="Park J."/>
            <person name="Yeom S.I."/>
            <person name="Kim Y.M."/>
            <person name="Seo E."/>
            <person name="Kim K.T."/>
            <person name="Kim M.S."/>
            <person name="Lee J.M."/>
            <person name="Cheong K."/>
            <person name="Shin H.S."/>
            <person name="Kim S.B."/>
            <person name="Han K."/>
            <person name="Lee J."/>
            <person name="Park M."/>
            <person name="Lee H.A."/>
            <person name="Lee H.Y."/>
            <person name="Lee Y."/>
            <person name="Oh S."/>
            <person name="Lee J.H."/>
            <person name="Choi E."/>
            <person name="Choi E."/>
            <person name="Lee S.E."/>
            <person name="Jeon J."/>
            <person name="Kim H."/>
            <person name="Choi G."/>
            <person name="Song H."/>
            <person name="Lee J."/>
            <person name="Lee S.C."/>
            <person name="Kwon J.K."/>
            <person name="Lee H.Y."/>
            <person name="Koo N."/>
            <person name="Hong Y."/>
            <person name="Kim R.W."/>
            <person name="Kang W.H."/>
            <person name="Huh J.H."/>
            <person name="Kang B.C."/>
            <person name="Yang T.J."/>
            <person name="Lee Y.H."/>
            <person name="Bennetzen J.L."/>
            <person name="Choi D."/>
        </authorList>
    </citation>
    <scope>NUCLEOTIDE SEQUENCE [LARGE SCALE GENOMIC DNA]</scope>
    <source>
        <strain evidence="9">cv. CM334</strain>
    </source>
</reference>
<dbReference type="EMBL" id="AYRZ02000001">
    <property type="protein sequence ID" value="PHT95314.1"/>
    <property type="molecule type" value="Genomic_DNA"/>
</dbReference>
<dbReference type="InterPro" id="IPR006151">
    <property type="entry name" value="Shikm_DH/Glu-tRNA_Rdtase"/>
</dbReference>
<dbReference type="HAMAP" id="MF_00087">
    <property type="entry name" value="Glu_tRNA_reductase"/>
    <property type="match status" value="1"/>
</dbReference>
<dbReference type="SUPFAM" id="SSF51735">
    <property type="entry name" value="NAD(P)-binding Rossmann-fold domains"/>
    <property type="match status" value="1"/>
</dbReference>
<dbReference type="Proteomes" id="UP000222542">
    <property type="component" value="Unassembled WGS sequence"/>
</dbReference>